<dbReference type="Pfam" id="PF10496">
    <property type="entry name" value="Syntaxin-18_N"/>
    <property type="match status" value="1"/>
</dbReference>
<dbReference type="STRING" id="284811.Q759Q3"/>
<dbReference type="Proteomes" id="UP000000591">
    <property type="component" value="Chromosome IV"/>
</dbReference>
<reference evidence="12 13" key="1">
    <citation type="journal article" date="2004" name="Science">
        <title>The Ashbya gossypii genome as a tool for mapping the ancient Saccharomyces cerevisiae genome.</title>
        <authorList>
            <person name="Dietrich F.S."/>
            <person name="Voegeli S."/>
            <person name="Brachat S."/>
            <person name="Lerch A."/>
            <person name="Gates K."/>
            <person name="Steiner S."/>
            <person name="Mohr C."/>
            <person name="Pohlmann R."/>
            <person name="Luedi P."/>
            <person name="Choi S."/>
            <person name="Wing R.A."/>
            <person name="Flavier A."/>
            <person name="Gaffney T.D."/>
            <person name="Philippsen P."/>
        </authorList>
    </citation>
    <scope>NUCLEOTIDE SEQUENCE [LARGE SCALE GENOMIC DNA]</scope>
    <source>
        <strain evidence="13">ATCC 10895 / CBS 109.51 / FGSC 9923 / NRRL Y-1056</strain>
    </source>
</reference>
<keyword evidence="8 10" id="KW-0472">Membrane</keyword>
<evidence type="ECO:0000313" key="12">
    <source>
        <dbReference type="EMBL" id="AAS52140.2"/>
    </source>
</evidence>
<dbReference type="GO" id="GO:0005783">
    <property type="term" value="C:endoplasmic reticulum"/>
    <property type="evidence" value="ECO:0000318"/>
    <property type="project" value="GO_Central"/>
</dbReference>
<evidence type="ECO:0000256" key="6">
    <source>
        <dbReference type="ARBA" id="ARBA00022989"/>
    </source>
</evidence>
<dbReference type="AlphaFoldDB" id="Q759Q3"/>
<dbReference type="CDD" id="cd15850">
    <property type="entry name" value="SNARE_syntaxin18"/>
    <property type="match status" value="1"/>
</dbReference>
<dbReference type="FunCoup" id="Q759Q3">
    <property type="interactions" value="297"/>
</dbReference>
<dbReference type="PANTHER" id="PTHR15959">
    <property type="entry name" value="SYNTAXIN-18"/>
    <property type="match status" value="1"/>
</dbReference>
<dbReference type="SMART" id="SM00397">
    <property type="entry name" value="t_SNARE"/>
    <property type="match status" value="1"/>
</dbReference>
<keyword evidence="6 10" id="KW-1133">Transmembrane helix</keyword>
<dbReference type="RefSeq" id="NP_984316.2">
    <property type="nucleotide sequence ID" value="NM_209669.2"/>
</dbReference>
<dbReference type="PROSITE" id="PS50192">
    <property type="entry name" value="T_SNARE"/>
    <property type="match status" value="1"/>
</dbReference>
<proteinExistence type="inferred from homology"/>
<keyword evidence="3" id="KW-0813">Transport</keyword>
<name>Q759Q3_EREGS</name>
<dbReference type="GO" id="GO:0015031">
    <property type="term" value="P:protein transport"/>
    <property type="evidence" value="ECO:0007669"/>
    <property type="project" value="UniProtKB-KW"/>
</dbReference>
<dbReference type="EMBL" id="AE016817">
    <property type="protein sequence ID" value="AAS52140.2"/>
    <property type="molecule type" value="Genomic_DNA"/>
</dbReference>
<gene>
    <name evidence="12" type="ORF">AGOS_ADR220W</name>
</gene>
<dbReference type="GeneID" id="4620478"/>
<dbReference type="eggNOG" id="KOG3894">
    <property type="taxonomic scope" value="Eukaryota"/>
</dbReference>
<comment type="subcellular location">
    <subcellularLocation>
        <location evidence="1">Membrane</location>
        <topology evidence="1">Single-pass type IV membrane protein</topology>
    </subcellularLocation>
</comment>
<evidence type="ECO:0000256" key="10">
    <source>
        <dbReference type="SAM" id="Phobius"/>
    </source>
</evidence>
<dbReference type="InParanoid" id="Q759Q3"/>
<dbReference type="PANTHER" id="PTHR15959:SF0">
    <property type="entry name" value="SYNTAXIN-18"/>
    <property type="match status" value="1"/>
</dbReference>
<dbReference type="InterPro" id="IPR019529">
    <property type="entry name" value="Syntaxin-18_N"/>
</dbReference>
<dbReference type="HOGENOM" id="CLU_069210_1_0_1"/>
<dbReference type="OMA" id="YRIRTHI"/>
<feature type="transmembrane region" description="Helical" evidence="10">
    <location>
        <begin position="308"/>
        <end position="328"/>
    </location>
</feature>
<evidence type="ECO:0000256" key="8">
    <source>
        <dbReference type="ARBA" id="ARBA00023136"/>
    </source>
</evidence>
<keyword evidence="7 9" id="KW-0175">Coiled coil</keyword>
<evidence type="ECO:0000256" key="9">
    <source>
        <dbReference type="SAM" id="Coils"/>
    </source>
</evidence>
<keyword evidence="13" id="KW-1185">Reference proteome</keyword>
<dbReference type="GO" id="GO:0031201">
    <property type="term" value="C:SNARE complex"/>
    <property type="evidence" value="ECO:0000318"/>
    <property type="project" value="GO_Central"/>
</dbReference>
<keyword evidence="4 10" id="KW-0812">Transmembrane</keyword>
<evidence type="ECO:0000256" key="1">
    <source>
        <dbReference type="ARBA" id="ARBA00004211"/>
    </source>
</evidence>
<dbReference type="Gene3D" id="1.20.5.110">
    <property type="match status" value="1"/>
</dbReference>
<accession>Q759Q3</accession>
<evidence type="ECO:0000256" key="2">
    <source>
        <dbReference type="ARBA" id="ARBA00009063"/>
    </source>
</evidence>
<dbReference type="GO" id="GO:0006890">
    <property type="term" value="P:retrograde vesicle-mediated transport, Golgi to endoplasmic reticulum"/>
    <property type="evidence" value="ECO:0000318"/>
    <property type="project" value="GO_Central"/>
</dbReference>
<feature type="coiled-coil region" evidence="9">
    <location>
        <begin position="205"/>
        <end position="254"/>
    </location>
</feature>
<evidence type="ECO:0000256" key="4">
    <source>
        <dbReference type="ARBA" id="ARBA00022692"/>
    </source>
</evidence>
<organism evidence="12 13">
    <name type="scientific">Eremothecium gossypii (strain ATCC 10895 / CBS 109.51 / FGSC 9923 / NRRL Y-1056)</name>
    <name type="common">Yeast</name>
    <name type="synonym">Ashbya gossypii</name>
    <dbReference type="NCBI Taxonomy" id="284811"/>
    <lineage>
        <taxon>Eukaryota</taxon>
        <taxon>Fungi</taxon>
        <taxon>Dikarya</taxon>
        <taxon>Ascomycota</taxon>
        <taxon>Saccharomycotina</taxon>
        <taxon>Saccharomycetes</taxon>
        <taxon>Saccharomycetales</taxon>
        <taxon>Saccharomycetaceae</taxon>
        <taxon>Eremothecium</taxon>
    </lineage>
</organism>
<dbReference type="InterPro" id="IPR000727">
    <property type="entry name" value="T_SNARE_dom"/>
</dbReference>
<comment type="similarity">
    <text evidence="2">Belongs to the syntaxin family.</text>
</comment>
<sequence length="329" mass="37814">MADLTQLFRKYVAIIEEARNDPDGEADQRSKGVTQSNGSMEKFRIKDTFVKECSELARHILELRKVLTSLEGPYLSEGEMSEREKDDFDVEARLRLQQYVEKLKYLEKYEATRQQARKVKGDALGLMGLINGWSHTMAGFHQTTNQHRLGILQSVGLWLTATSVQLSQMQRERLSRQRELESIDFNAQLYVPTTLVSAVSHSPAVETTHEEIKQYEETMSMLTQEQLQVLQTEHEELLNQKMQELEKVQKLSKTVIEVASLQNELATHLHVQTQNINVLLDANDDIELDVQKGNRQLNKARERGSKSALMVIYMSIIFGLTILFLDYIN</sequence>
<reference evidence="13" key="2">
    <citation type="journal article" date="2013" name="G3 (Bethesda)">
        <title>Genomes of Ashbya fungi isolated from insects reveal four mating-type loci, numerous translocations, lack of transposons, and distinct gene duplications.</title>
        <authorList>
            <person name="Dietrich F.S."/>
            <person name="Voegeli S."/>
            <person name="Kuo S."/>
            <person name="Philippsen P."/>
        </authorList>
    </citation>
    <scope>GENOME REANNOTATION</scope>
    <source>
        <strain evidence="13">ATCC 10895 / CBS 109.51 / FGSC 9923 / NRRL Y-1056</strain>
    </source>
</reference>
<evidence type="ECO:0000259" key="11">
    <source>
        <dbReference type="PROSITE" id="PS50192"/>
    </source>
</evidence>
<dbReference type="GO" id="GO:0016320">
    <property type="term" value="P:endoplasmic reticulum membrane fusion"/>
    <property type="evidence" value="ECO:0007669"/>
    <property type="project" value="EnsemblFungi"/>
</dbReference>
<evidence type="ECO:0000256" key="3">
    <source>
        <dbReference type="ARBA" id="ARBA00022448"/>
    </source>
</evidence>
<evidence type="ECO:0000256" key="7">
    <source>
        <dbReference type="ARBA" id="ARBA00023054"/>
    </source>
</evidence>
<evidence type="ECO:0000313" key="13">
    <source>
        <dbReference type="Proteomes" id="UP000000591"/>
    </source>
</evidence>
<feature type="domain" description="T-SNARE coiled-coil homology" evidence="11">
    <location>
        <begin position="238"/>
        <end position="300"/>
    </location>
</feature>
<protein>
    <submittedName>
        <fullName evidence="12">ADR220Wp</fullName>
    </submittedName>
</protein>
<keyword evidence="5" id="KW-0653">Protein transport</keyword>
<dbReference type="OrthoDB" id="342981at2759"/>
<evidence type="ECO:0000256" key="5">
    <source>
        <dbReference type="ARBA" id="ARBA00022927"/>
    </source>
</evidence>
<dbReference type="KEGG" id="ago:AGOS_ADR220W"/>